<dbReference type="HOGENOM" id="CLU_177860_0_0_11"/>
<reference evidence="2" key="1">
    <citation type="submission" date="2011-08" db="EMBL/GenBank/DDBJ databases">
        <title>Complete sequence of chromosome of Streptomyces violaceusniger Tu 4113.</title>
        <authorList>
            <consortium name="US DOE Joint Genome Institute"/>
            <person name="Lucas S."/>
            <person name="Han J."/>
            <person name="Lapidus A."/>
            <person name="Cheng J.-F."/>
            <person name="Goodwin L."/>
            <person name="Pitluck S."/>
            <person name="Peters L."/>
            <person name="Ivanova N."/>
            <person name="Daligault H."/>
            <person name="Detter J.C."/>
            <person name="Han C."/>
            <person name="Tapia R."/>
            <person name="Land M."/>
            <person name="Hauser L."/>
            <person name="Kyrpides N."/>
            <person name="Ivanova N."/>
            <person name="Pagani I."/>
            <person name="Hagen A."/>
            <person name="Katz L."/>
            <person name="Fiedler H.-P."/>
            <person name="Keasling J."/>
            <person name="Fortman J."/>
            <person name="Woyke T."/>
        </authorList>
    </citation>
    <scope>NUCLEOTIDE SEQUENCE [LARGE SCALE GENOMIC DNA]</scope>
    <source>
        <strain evidence="2">Tu 4113</strain>
    </source>
</reference>
<dbReference type="eggNOG" id="COG1403">
    <property type="taxonomic scope" value="Bacteria"/>
</dbReference>
<evidence type="ECO:0000313" key="2">
    <source>
        <dbReference type="EMBL" id="AEM87068.1"/>
    </source>
</evidence>
<dbReference type="GO" id="GO:0004519">
    <property type="term" value="F:endonuclease activity"/>
    <property type="evidence" value="ECO:0007669"/>
    <property type="project" value="InterPro"/>
</dbReference>
<dbReference type="CDD" id="cd00085">
    <property type="entry name" value="HNHc"/>
    <property type="match status" value="1"/>
</dbReference>
<name>G2P7A8_STRV4</name>
<feature type="domain" description="HNH nuclease" evidence="1">
    <location>
        <begin position="23"/>
        <end position="78"/>
    </location>
</feature>
<sequence length="104" mass="11533">MSGARRHPVTGKKDWLHSKARAMVRVYVAERDGARCHYCRTPFPEDLVGATLDHYVPYSLWPMSKPRNLVLACAPCNNAKADALPLTLAWLLLTADQALYAPAA</sequence>
<dbReference type="PANTHER" id="PTHR33877">
    <property type="entry name" value="SLL1193 PROTEIN"/>
    <property type="match status" value="1"/>
</dbReference>
<dbReference type="InterPro" id="IPR002711">
    <property type="entry name" value="HNH"/>
</dbReference>
<dbReference type="PANTHER" id="PTHR33877:SF2">
    <property type="entry name" value="OS07G0170200 PROTEIN"/>
    <property type="match status" value="1"/>
</dbReference>
<dbReference type="SMART" id="SM00507">
    <property type="entry name" value="HNHc"/>
    <property type="match status" value="1"/>
</dbReference>
<dbReference type="InterPro" id="IPR003615">
    <property type="entry name" value="HNH_nuc"/>
</dbReference>
<evidence type="ECO:0000259" key="1">
    <source>
        <dbReference type="SMART" id="SM00507"/>
    </source>
</evidence>
<dbReference type="EMBL" id="CP002994">
    <property type="protein sequence ID" value="AEM87068.1"/>
    <property type="molecule type" value="Genomic_DNA"/>
</dbReference>
<keyword evidence="3" id="KW-1185">Reference proteome</keyword>
<dbReference type="GO" id="GO:0008270">
    <property type="term" value="F:zinc ion binding"/>
    <property type="evidence" value="ECO:0007669"/>
    <property type="project" value="InterPro"/>
</dbReference>
<protein>
    <submittedName>
        <fullName evidence="2">HNH nuclease</fullName>
    </submittedName>
</protein>
<proteinExistence type="predicted"/>
<dbReference type="Proteomes" id="UP000008703">
    <property type="component" value="Chromosome"/>
</dbReference>
<dbReference type="InterPro" id="IPR052892">
    <property type="entry name" value="NA-targeting_endonuclease"/>
</dbReference>
<dbReference type="KEGG" id="svl:Strvi_7733"/>
<dbReference type="AlphaFoldDB" id="G2P7A8"/>
<dbReference type="GO" id="GO:0003676">
    <property type="term" value="F:nucleic acid binding"/>
    <property type="evidence" value="ECO:0007669"/>
    <property type="project" value="InterPro"/>
</dbReference>
<dbReference type="Pfam" id="PF01844">
    <property type="entry name" value="HNH"/>
    <property type="match status" value="1"/>
</dbReference>
<accession>G2P7A8</accession>
<dbReference type="RefSeq" id="WP_014060538.1">
    <property type="nucleotide sequence ID" value="NC_015957.1"/>
</dbReference>
<organism evidence="2 3">
    <name type="scientific">Streptomyces violaceusniger (strain Tu 4113)</name>
    <dbReference type="NCBI Taxonomy" id="653045"/>
    <lineage>
        <taxon>Bacteria</taxon>
        <taxon>Bacillati</taxon>
        <taxon>Actinomycetota</taxon>
        <taxon>Actinomycetes</taxon>
        <taxon>Kitasatosporales</taxon>
        <taxon>Streptomycetaceae</taxon>
        <taxon>Streptomyces</taxon>
        <taxon>Streptomyces violaceusniger group</taxon>
    </lineage>
</organism>
<gene>
    <name evidence="2" type="ORF">Strvi_7733</name>
</gene>
<evidence type="ECO:0000313" key="3">
    <source>
        <dbReference type="Proteomes" id="UP000008703"/>
    </source>
</evidence>
<dbReference type="Gene3D" id="1.10.30.50">
    <property type="match status" value="1"/>
</dbReference>